<protein>
    <submittedName>
        <fullName evidence="3">Tripartite tricarboxylate transporter permease</fullName>
    </submittedName>
</protein>
<dbReference type="Proteomes" id="UP000621560">
    <property type="component" value="Unassembled WGS sequence"/>
</dbReference>
<dbReference type="PANTHER" id="PTHR35342:SF5">
    <property type="entry name" value="TRICARBOXYLIC TRANSPORT PROTEIN"/>
    <property type="match status" value="1"/>
</dbReference>
<feature type="transmembrane region" description="Helical" evidence="1">
    <location>
        <begin position="258"/>
        <end position="282"/>
    </location>
</feature>
<feature type="transmembrane region" description="Helical" evidence="1">
    <location>
        <begin position="63"/>
        <end position="82"/>
    </location>
</feature>
<evidence type="ECO:0000256" key="1">
    <source>
        <dbReference type="SAM" id="Phobius"/>
    </source>
</evidence>
<keyword evidence="4" id="KW-1185">Reference proteome</keyword>
<feature type="transmembrane region" description="Helical" evidence="1">
    <location>
        <begin position="201"/>
        <end position="218"/>
    </location>
</feature>
<feature type="transmembrane region" description="Helical" evidence="1">
    <location>
        <begin position="145"/>
        <end position="161"/>
    </location>
</feature>
<accession>A0A927BVG7</accession>
<dbReference type="Pfam" id="PF01970">
    <property type="entry name" value="TctA"/>
    <property type="match status" value="1"/>
</dbReference>
<dbReference type="InterPro" id="IPR002823">
    <property type="entry name" value="DUF112_TM"/>
</dbReference>
<evidence type="ECO:0000313" key="4">
    <source>
        <dbReference type="Proteomes" id="UP000621560"/>
    </source>
</evidence>
<keyword evidence="1" id="KW-0812">Transmembrane</keyword>
<feature type="transmembrane region" description="Helical" evidence="1">
    <location>
        <begin position="12"/>
        <end position="31"/>
    </location>
</feature>
<dbReference type="PANTHER" id="PTHR35342">
    <property type="entry name" value="TRICARBOXYLIC TRANSPORT PROTEIN"/>
    <property type="match status" value="1"/>
</dbReference>
<feature type="transmembrane region" description="Helical" evidence="1">
    <location>
        <begin position="411"/>
        <end position="427"/>
    </location>
</feature>
<evidence type="ECO:0000259" key="2">
    <source>
        <dbReference type="Pfam" id="PF01970"/>
    </source>
</evidence>
<dbReference type="AlphaFoldDB" id="A0A927BVG7"/>
<organism evidence="3 4">
    <name type="scientific">Paenibacillus sabuli</name>
    <dbReference type="NCBI Taxonomy" id="2772509"/>
    <lineage>
        <taxon>Bacteria</taxon>
        <taxon>Bacillati</taxon>
        <taxon>Bacillota</taxon>
        <taxon>Bacilli</taxon>
        <taxon>Bacillales</taxon>
        <taxon>Paenibacillaceae</taxon>
        <taxon>Paenibacillus</taxon>
    </lineage>
</organism>
<sequence length="501" mass="52403">MPSGLLEGASAVFSIEVLLLVTFGVLVGILFGASPGLTTSMGIALMLPITFGLPLVEGMALLLGLYIGGVSGGLITAILLNIPGTPASIATTFDGYPLARSGQPGKALGTGILFSFIGGIVSLIILVTVSPYLAKIAIKFGPVEYFAVSLFSLTLIAGLSGDSLRKGAVSALLGVLVTTVGAAPIDGVLRFTFGNHQLDGGLQLLPVLIGIYAITEVLKTAELKPDKLAEVVVGKLRGFGLSMKEFGSQTWNALRSSLIGTAIGVLPGLGAGVANIIAYSAARKQSKQPEKFGKGSLEGLVASESSNNAVSGGAMIPLLTMGIPGDAGTAILLAGLMIQGITPGPLMFSTSADIIYGIFIILLIANVVMIVMEFFGLRVFLKLLKIPKHILLPIIVVICTIGAFSTNNRMFDVWTILFFAAIGYALYKFKYPSAPFILGFILGPLLETNLRRGMMYTSGDFLPFLTRPASGLFMLLTVVSVAVIVWGKYKKRRQAPANRAG</sequence>
<feature type="transmembrane region" description="Helical" evidence="1">
    <location>
        <begin position="327"/>
        <end position="348"/>
    </location>
</feature>
<feature type="transmembrane region" description="Helical" evidence="1">
    <location>
        <begin position="434"/>
        <end position="450"/>
    </location>
</feature>
<feature type="transmembrane region" description="Helical" evidence="1">
    <location>
        <begin position="167"/>
        <end position="189"/>
    </location>
</feature>
<feature type="transmembrane region" description="Helical" evidence="1">
    <location>
        <begin position="37"/>
        <end position="56"/>
    </location>
</feature>
<name>A0A927BVG7_9BACL</name>
<comment type="caution">
    <text evidence="3">The sequence shown here is derived from an EMBL/GenBank/DDBJ whole genome shotgun (WGS) entry which is preliminary data.</text>
</comment>
<gene>
    <name evidence="3" type="ORF">IDH44_15735</name>
</gene>
<feature type="transmembrane region" description="Helical" evidence="1">
    <location>
        <begin position="470"/>
        <end position="489"/>
    </location>
</feature>
<dbReference type="EMBL" id="JACXIZ010000026">
    <property type="protein sequence ID" value="MBD2846651.1"/>
    <property type="molecule type" value="Genomic_DNA"/>
</dbReference>
<keyword evidence="1" id="KW-0472">Membrane</keyword>
<feature type="transmembrane region" description="Helical" evidence="1">
    <location>
        <begin position="112"/>
        <end position="133"/>
    </location>
</feature>
<dbReference type="RefSeq" id="WP_190919245.1">
    <property type="nucleotide sequence ID" value="NZ_JACXIZ010000026.1"/>
</dbReference>
<feature type="transmembrane region" description="Helical" evidence="1">
    <location>
        <begin position="354"/>
        <end position="377"/>
    </location>
</feature>
<feature type="domain" description="DUF112" evidence="2">
    <location>
        <begin position="18"/>
        <end position="438"/>
    </location>
</feature>
<proteinExistence type="predicted"/>
<feature type="transmembrane region" description="Helical" evidence="1">
    <location>
        <begin position="389"/>
        <end position="405"/>
    </location>
</feature>
<reference evidence="3" key="1">
    <citation type="submission" date="2020-09" db="EMBL/GenBank/DDBJ databases">
        <title>A novel bacterium of genus Paenibacillus, isolated from South China Sea.</title>
        <authorList>
            <person name="Huang H."/>
            <person name="Mo K."/>
            <person name="Hu Y."/>
        </authorList>
    </citation>
    <scope>NUCLEOTIDE SEQUENCE</scope>
    <source>
        <strain evidence="3">IB182496</strain>
    </source>
</reference>
<evidence type="ECO:0000313" key="3">
    <source>
        <dbReference type="EMBL" id="MBD2846651.1"/>
    </source>
</evidence>
<keyword evidence="1" id="KW-1133">Transmembrane helix</keyword>